<evidence type="ECO:0000313" key="1">
    <source>
        <dbReference type="EMBL" id="RIJ45757.1"/>
    </source>
</evidence>
<protein>
    <submittedName>
        <fullName evidence="1">Uncharacterized protein</fullName>
    </submittedName>
</protein>
<keyword evidence="2" id="KW-1185">Reference proteome</keyword>
<dbReference type="OrthoDB" id="9816001at2"/>
<dbReference type="Proteomes" id="UP000265926">
    <property type="component" value="Unassembled WGS sequence"/>
</dbReference>
<evidence type="ECO:0000313" key="2">
    <source>
        <dbReference type="Proteomes" id="UP000265926"/>
    </source>
</evidence>
<sequence>MAKIESNTVKVWSEEVNKSVAMRFDLNNLAESNRFNKAGLPASSFRADNWKVKNVENKG</sequence>
<accession>A0A399SUV3</accession>
<name>A0A399SUV3_9BACT</name>
<reference evidence="1 2" key="1">
    <citation type="submission" date="2018-08" db="EMBL/GenBank/DDBJ databases">
        <title>Pallidiluteibacterium maritimus gen. nov., sp. nov., isolated from coastal sediment.</title>
        <authorList>
            <person name="Zhou L.Y."/>
        </authorList>
    </citation>
    <scope>NUCLEOTIDE SEQUENCE [LARGE SCALE GENOMIC DNA]</scope>
    <source>
        <strain evidence="1 2">XSD2</strain>
    </source>
</reference>
<proteinExistence type="predicted"/>
<dbReference type="AlphaFoldDB" id="A0A399SUV3"/>
<dbReference type="EMBL" id="QWGR01000020">
    <property type="protein sequence ID" value="RIJ45757.1"/>
    <property type="molecule type" value="Genomic_DNA"/>
</dbReference>
<comment type="caution">
    <text evidence="1">The sequence shown here is derived from an EMBL/GenBank/DDBJ whole genome shotgun (WGS) entry which is preliminary data.</text>
</comment>
<organism evidence="1 2">
    <name type="scientific">Maribellus luteus</name>
    <dbReference type="NCBI Taxonomy" id="2305463"/>
    <lineage>
        <taxon>Bacteria</taxon>
        <taxon>Pseudomonadati</taxon>
        <taxon>Bacteroidota</taxon>
        <taxon>Bacteroidia</taxon>
        <taxon>Marinilabiliales</taxon>
        <taxon>Prolixibacteraceae</taxon>
        <taxon>Maribellus</taxon>
    </lineage>
</organism>
<dbReference type="RefSeq" id="WP_119440104.1">
    <property type="nucleotide sequence ID" value="NZ_QWGR01000020.1"/>
</dbReference>
<gene>
    <name evidence="1" type="ORF">D1614_21720</name>
</gene>